<dbReference type="SUPFAM" id="SSF52283">
    <property type="entry name" value="Formate/glycerate dehydrogenase catalytic domain-like"/>
    <property type="match status" value="1"/>
</dbReference>
<keyword evidence="1" id="KW-0560">Oxidoreductase</keyword>
<keyword evidence="5" id="KW-1185">Reference proteome</keyword>
<evidence type="ECO:0000256" key="1">
    <source>
        <dbReference type="ARBA" id="ARBA00023002"/>
    </source>
</evidence>
<sequence length="311" mass="33265">MRILVHIDDAATWRDALAQRLPHAEVITSEQADGQPQQADYLAVWKPPAELLESQTRLKGIVNLGAGVDALLNNPGLPRDVPIVKLRDAGMAPLMSDYVRFGVVYFQRDFDRYFAQQTHAVWHESPLVDKADWPLGVLGLGAIGAHVAQALAEDGFPVHGWSRSPKALDGVTCHHGDAGLDELLGTVRTLITLLPDTASTRGIVNARTLALMADGASLINPGRGTLIDEGALLAALGPGDKEGRLRGALLDAFSEEPLPRDNPLWSHPRVRITPHMAAPTPVRDAADQVAALITALDNGGEVETIDPGAGY</sequence>
<feature type="domain" description="D-isomer specific 2-hydroxyacid dehydrogenase NAD-binding" evidence="3">
    <location>
        <begin position="106"/>
        <end position="277"/>
    </location>
</feature>
<dbReference type="Proteomes" id="UP001500074">
    <property type="component" value="Unassembled WGS sequence"/>
</dbReference>
<evidence type="ECO:0000259" key="3">
    <source>
        <dbReference type="Pfam" id="PF02826"/>
    </source>
</evidence>
<comment type="caution">
    <text evidence="4">The sequence shown here is derived from an EMBL/GenBank/DDBJ whole genome shotgun (WGS) entry which is preliminary data.</text>
</comment>
<proteinExistence type="predicted"/>
<dbReference type="Pfam" id="PF02826">
    <property type="entry name" value="2-Hacid_dh_C"/>
    <property type="match status" value="1"/>
</dbReference>
<dbReference type="PANTHER" id="PTHR43333">
    <property type="entry name" value="2-HACID_DH_C DOMAIN-CONTAINING PROTEIN"/>
    <property type="match status" value="1"/>
</dbReference>
<dbReference type="EMBL" id="BAABKI010000020">
    <property type="protein sequence ID" value="GAA5175875.1"/>
    <property type="molecule type" value="Genomic_DNA"/>
</dbReference>
<evidence type="ECO:0000256" key="2">
    <source>
        <dbReference type="ARBA" id="ARBA00023027"/>
    </source>
</evidence>
<dbReference type="SUPFAM" id="SSF51735">
    <property type="entry name" value="NAD(P)-binding Rossmann-fold domains"/>
    <property type="match status" value="1"/>
</dbReference>
<accession>A0ABP9RF85</accession>
<evidence type="ECO:0000313" key="4">
    <source>
        <dbReference type="EMBL" id="GAA5175875.1"/>
    </source>
</evidence>
<dbReference type="PANTHER" id="PTHR43333:SF1">
    <property type="entry name" value="D-ISOMER SPECIFIC 2-HYDROXYACID DEHYDROGENASE NAD-BINDING DOMAIN-CONTAINING PROTEIN"/>
    <property type="match status" value="1"/>
</dbReference>
<gene>
    <name evidence="4" type="ORF">GCM10023342_20160</name>
</gene>
<organism evidence="4 5">
    <name type="scientific">Modicisalibacter zincidurans</name>
    <dbReference type="NCBI Taxonomy" id="1178777"/>
    <lineage>
        <taxon>Bacteria</taxon>
        <taxon>Pseudomonadati</taxon>
        <taxon>Pseudomonadota</taxon>
        <taxon>Gammaproteobacteria</taxon>
        <taxon>Oceanospirillales</taxon>
        <taxon>Halomonadaceae</taxon>
        <taxon>Modicisalibacter</taxon>
    </lineage>
</organism>
<protein>
    <submittedName>
        <fullName evidence="4">Glyoxylate/hydroxypyruvate reductase A</fullName>
    </submittedName>
</protein>
<dbReference type="Gene3D" id="3.40.50.720">
    <property type="entry name" value="NAD(P)-binding Rossmann-like Domain"/>
    <property type="match status" value="2"/>
</dbReference>
<dbReference type="InterPro" id="IPR036291">
    <property type="entry name" value="NAD(P)-bd_dom_sf"/>
</dbReference>
<reference evidence="5" key="1">
    <citation type="journal article" date="2019" name="Int. J. Syst. Evol. Microbiol.">
        <title>The Global Catalogue of Microorganisms (GCM) 10K type strain sequencing project: providing services to taxonomists for standard genome sequencing and annotation.</title>
        <authorList>
            <consortium name="The Broad Institute Genomics Platform"/>
            <consortium name="The Broad Institute Genome Sequencing Center for Infectious Disease"/>
            <person name="Wu L."/>
            <person name="Ma J."/>
        </authorList>
    </citation>
    <scope>NUCLEOTIDE SEQUENCE [LARGE SCALE GENOMIC DNA]</scope>
    <source>
        <strain evidence="5">JCM 18472</strain>
    </source>
</reference>
<evidence type="ECO:0000313" key="5">
    <source>
        <dbReference type="Proteomes" id="UP001500074"/>
    </source>
</evidence>
<dbReference type="RefSeq" id="WP_031382671.1">
    <property type="nucleotide sequence ID" value="NZ_BAABKI010000020.1"/>
</dbReference>
<dbReference type="CDD" id="cd12164">
    <property type="entry name" value="GDH_like_2"/>
    <property type="match status" value="1"/>
</dbReference>
<dbReference type="InterPro" id="IPR006140">
    <property type="entry name" value="D-isomer_DH_NAD-bd"/>
</dbReference>
<name>A0ABP9RF85_9GAMM</name>
<keyword evidence="2" id="KW-0520">NAD</keyword>